<evidence type="ECO:0000313" key="1">
    <source>
        <dbReference type="EMBL" id="UYV84427.1"/>
    </source>
</evidence>
<reference evidence="1 2" key="1">
    <citation type="submission" date="2022-03" db="EMBL/GenBank/DDBJ databases">
        <title>A chromosomal length assembly of Cordylochernes scorpioides.</title>
        <authorList>
            <person name="Zeh D."/>
            <person name="Zeh J."/>
        </authorList>
    </citation>
    <scope>NUCLEOTIDE SEQUENCE [LARGE SCALE GENOMIC DNA]</scope>
    <source>
        <strain evidence="1">IN4F17</strain>
        <tissue evidence="1">Whole Body</tissue>
    </source>
</reference>
<organism evidence="1 2">
    <name type="scientific">Cordylochernes scorpioides</name>
    <dbReference type="NCBI Taxonomy" id="51811"/>
    <lineage>
        <taxon>Eukaryota</taxon>
        <taxon>Metazoa</taxon>
        <taxon>Ecdysozoa</taxon>
        <taxon>Arthropoda</taxon>
        <taxon>Chelicerata</taxon>
        <taxon>Arachnida</taxon>
        <taxon>Pseudoscorpiones</taxon>
        <taxon>Cheliferoidea</taxon>
        <taxon>Chernetidae</taxon>
        <taxon>Cordylochernes</taxon>
    </lineage>
</organism>
<accession>A0ABY6LVM4</accession>
<protein>
    <submittedName>
        <fullName evidence="1">NPR2</fullName>
    </submittedName>
</protein>
<keyword evidence="2" id="KW-1185">Reference proteome</keyword>
<dbReference type="InterPro" id="IPR011009">
    <property type="entry name" value="Kinase-like_dom_sf"/>
</dbReference>
<gene>
    <name evidence="1" type="ORF">LAZ67_X002131</name>
</gene>
<dbReference type="EMBL" id="CP092886">
    <property type="protein sequence ID" value="UYV84427.1"/>
    <property type="molecule type" value="Genomic_DNA"/>
</dbReference>
<dbReference type="Proteomes" id="UP001235939">
    <property type="component" value="Chromosome X"/>
</dbReference>
<proteinExistence type="predicted"/>
<evidence type="ECO:0000313" key="2">
    <source>
        <dbReference type="Proteomes" id="UP001235939"/>
    </source>
</evidence>
<dbReference type="SUPFAM" id="SSF56112">
    <property type="entry name" value="Protein kinase-like (PK-like)"/>
    <property type="match status" value="1"/>
</dbReference>
<dbReference type="Gene3D" id="1.10.510.10">
    <property type="entry name" value="Transferase(Phosphotransferase) domain 1"/>
    <property type="match status" value="1"/>
</dbReference>
<name>A0ABY6LVM4_9ARAC</name>
<sequence length="154" mass="17679">MPPETKFQYLFQDTAENSEAREAVESFPPNADNYLKVIDYIKYILERTKCLLRFIMKIETFWCNFINILQNRHSCGCNSSSGYSRIRADLHGLRDSGKLWTAPELLRLENPPPEGTQKGDVYSFGIIVHEIVLRQGVFYLGEVEPSPKGKLECS</sequence>